<evidence type="ECO:0000256" key="2">
    <source>
        <dbReference type="ARBA" id="ARBA00010488"/>
    </source>
</evidence>
<protein>
    <submittedName>
        <fullName evidence="7">Teichoic acid biosynthesis protein</fullName>
    </submittedName>
</protein>
<keyword evidence="3" id="KW-1003">Cell membrane</keyword>
<gene>
    <name evidence="7" type="ORF">LEA_02341</name>
</gene>
<dbReference type="GO" id="GO:0047355">
    <property type="term" value="F:CDP-glycerol glycerophosphotransferase activity"/>
    <property type="evidence" value="ECO:0007669"/>
    <property type="project" value="InterPro"/>
</dbReference>
<organism evidence="7">
    <name type="scientific">human gut metagenome</name>
    <dbReference type="NCBI Taxonomy" id="408170"/>
    <lineage>
        <taxon>unclassified sequences</taxon>
        <taxon>metagenomes</taxon>
        <taxon>organismal metagenomes</taxon>
    </lineage>
</organism>
<dbReference type="GO" id="GO:0005886">
    <property type="term" value="C:plasma membrane"/>
    <property type="evidence" value="ECO:0007669"/>
    <property type="project" value="UniProtKB-SubCell"/>
</dbReference>
<evidence type="ECO:0000256" key="1">
    <source>
        <dbReference type="ARBA" id="ARBA00004202"/>
    </source>
</evidence>
<evidence type="ECO:0000313" key="7">
    <source>
        <dbReference type="EMBL" id="EKC79530.1"/>
    </source>
</evidence>
<dbReference type="Gene3D" id="3.40.50.11820">
    <property type="match status" value="1"/>
</dbReference>
<evidence type="ECO:0000256" key="3">
    <source>
        <dbReference type="ARBA" id="ARBA00022475"/>
    </source>
</evidence>
<name>K1UN35_9ZZZZ</name>
<dbReference type="AlphaFoldDB" id="K1UN35"/>
<comment type="subcellular location">
    <subcellularLocation>
        <location evidence="1">Cell membrane</location>
        <topology evidence="1">Peripheral membrane protein</topology>
    </subcellularLocation>
</comment>
<evidence type="ECO:0000256" key="5">
    <source>
        <dbReference type="ARBA" id="ARBA00022944"/>
    </source>
</evidence>
<accession>K1UN35</accession>
<reference evidence="7" key="1">
    <citation type="journal article" date="2013" name="Environ. Microbiol.">
        <title>Microbiota from the distal guts of lean and obese adolescents exhibit partial functional redundancy besides clear differences in community structure.</title>
        <authorList>
            <person name="Ferrer M."/>
            <person name="Ruiz A."/>
            <person name="Lanza F."/>
            <person name="Haange S.B."/>
            <person name="Oberbach A."/>
            <person name="Till H."/>
            <person name="Bargiela R."/>
            <person name="Campoy C."/>
            <person name="Segura M.T."/>
            <person name="Richter M."/>
            <person name="von Bergen M."/>
            <person name="Seifert J."/>
            <person name="Suarez A."/>
        </authorList>
    </citation>
    <scope>NUCLEOTIDE SEQUENCE</scope>
</reference>
<dbReference type="InterPro" id="IPR007554">
    <property type="entry name" value="Glycerophosphate_synth"/>
</dbReference>
<evidence type="ECO:0000256" key="6">
    <source>
        <dbReference type="ARBA" id="ARBA00023136"/>
    </source>
</evidence>
<dbReference type="GO" id="GO:0019350">
    <property type="term" value="P:teichoic acid biosynthetic process"/>
    <property type="evidence" value="ECO:0007669"/>
    <property type="project" value="UniProtKB-KW"/>
</dbReference>
<feature type="non-terminal residue" evidence="7">
    <location>
        <position position="201"/>
    </location>
</feature>
<dbReference type="InterPro" id="IPR043149">
    <property type="entry name" value="TagF_N"/>
</dbReference>
<keyword evidence="5" id="KW-0777">Teichoic acid biosynthesis</keyword>
<dbReference type="InterPro" id="IPR051612">
    <property type="entry name" value="Teichoic_Acid_Biosynth"/>
</dbReference>
<evidence type="ECO:0000256" key="4">
    <source>
        <dbReference type="ARBA" id="ARBA00022679"/>
    </source>
</evidence>
<sequence>MKAKYAFYCFGKYPIKPSKKQTVINLWHGTPLKRIGHLEKGCENIDYDFFSKVLTSAPMYKPIMADIFGCTENRVEVMGNPRNDEMFKKDRIKDDYIKGGAGKLILWLPTYREYDEGFIISILNKDELNSLNTYLMDNNIKMIVKLHPLQTADTQGIELSHIKFITQDELNRSDMTVYTLLRNADGLITDYSSVYFDYMLL</sequence>
<dbReference type="SUPFAM" id="SSF53756">
    <property type="entry name" value="UDP-Glycosyltransferase/glycogen phosphorylase"/>
    <property type="match status" value="1"/>
</dbReference>
<dbReference type="InterPro" id="IPR043148">
    <property type="entry name" value="TagF_C"/>
</dbReference>
<comment type="similarity">
    <text evidence="2">Belongs to the CDP-glycerol glycerophosphotransferase family.</text>
</comment>
<dbReference type="PANTHER" id="PTHR37316">
    <property type="entry name" value="TEICHOIC ACID GLYCEROL-PHOSPHATE PRIMASE"/>
    <property type="match status" value="1"/>
</dbReference>
<dbReference type="Gene3D" id="3.40.50.12580">
    <property type="match status" value="1"/>
</dbReference>
<keyword evidence="6" id="KW-0472">Membrane</keyword>
<proteinExistence type="inferred from homology"/>
<dbReference type="EMBL" id="AJWY01001619">
    <property type="protein sequence ID" value="EKC79530.1"/>
    <property type="molecule type" value="Genomic_DNA"/>
</dbReference>
<dbReference type="Pfam" id="PF04464">
    <property type="entry name" value="Glyphos_transf"/>
    <property type="match status" value="1"/>
</dbReference>
<comment type="caution">
    <text evidence="7">The sequence shown here is derived from an EMBL/GenBank/DDBJ whole genome shotgun (WGS) entry which is preliminary data.</text>
</comment>
<dbReference type="PANTHER" id="PTHR37316:SF3">
    <property type="entry name" value="TEICHOIC ACID GLYCEROL-PHOSPHATE TRANSFERASE"/>
    <property type="match status" value="1"/>
</dbReference>
<keyword evidence="4" id="KW-0808">Transferase</keyword>